<dbReference type="Pfam" id="PF12174">
    <property type="entry name" value="RST"/>
    <property type="match status" value="1"/>
</dbReference>
<evidence type="ECO:0000256" key="5">
    <source>
        <dbReference type="SAM" id="Phobius"/>
    </source>
</evidence>
<comment type="caution">
    <text evidence="8">The sequence shown here is derived from an EMBL/GenBank/DDBJ whole genome shotgun (WGS) entry which is preliminary data.</text>
</comment>
<dbReference type="InterPro" id="IPR022003">
    <property type="entry name" value="RST"/>
</dbReference>
<dbReference type="SUPFAM" id="SSF56399">
    <property type="entry name" value="ADP-ribosylation"/>
    <property type="match status" value="1"/>
</dbReference>
<evidence type="ECO:0000256" key="2">
    <source>
        <dbReference type="ARBA" id="ARBA00022473"/>
    </source>
</evidence>
<organism evidence="8 9">
    <name type="scientific">Quillaja saponaria</name>
    <name type="common">Soap bark tree</name>
    <dbReference type="NCBI Taxonomy" id="32244"/>
    <lineage>
        <taxon>Eukaryota</taxon>
        <taxon>Viridiplantae</taxon>
        <taxon>Streptophyta</taxon>
        <taxon>Embryophyta</taxon>
        <taxon>Tracheophyta</taxon>
        <taxon>Spermatophyta</taxon>
        <taxon>Magnoliopsida</taxon>
        <taxon>eudicotyledons</taxon>
        <taxon>Gunneridae</taxon>
        <taxon>Pentapetalae</taxon>
        <taxon>rosids</taxon>
        <taxon>fabids</taxon>
        <taxon>Fabales</taxon>
        <taxon>Quillajaceae</taxon>
        <taxon>Quillaja</taxon>
    </lineage>
</organism>
<feature type="non-terminal residue" evidence="8">
    <location>
        <position position="1"/>
    </location>
</feature>
<keyword evidence="5" id="KW-1133">Transmembrane helix</keyword>
<dbReference type="PANTHER" id="PTHR32263:SF14">
    <property type="entry name" value="INACTIVE POLY [ADP-RIBOSE] POLYMERASE SRO2-RELATED"/>
    <property type="match status" value="1"/>
</dbReference>
<dbReference type="PROSITE" id="PS51059">
    <property type="entry name" value="PARP_CATALYTIC"/>
    <property type="match status" value="1"/>
</dbReference>
<gene>
    <name evidence="8" type="ORF">O6P43_025295</name>
</gene>
<evidence type="ECO:0000259" key="6">
    <source>
        <dbReference type="PROSITE" id="PS51059"/>
    </source>
</evidence>
<evidence type="ECO:0000313" key="9">
    <source>
        <dbReference type="Proteomes" id="UP001163823"/>
    </source>
</evidence>
<keyword evidence="4" id="KW-0539">Nucleus</keyword>
<dbReference type="Gene3D" id="3.90.228.10">
    <property type="match status" value="1"/>
</dbReference>
<evidence type="ECO:0000313" key="8">
    <source>
        <dbReference type="EMBL" id="KAJ7953615.1"/>
    </source>
</evidence>
<feature type="domain" description="RST" evidence="7">
    <location>
        <begin position="297"/>
        <end position="368"/>
    </location>
</feature>
<evidence type="ECO:0000259" key="7">
    <source>
        <dbReference type="PROSITE" id="PS51879"/>
    </source>
</evidence>
<dbReference type="InterPro" id="IPR044964">
    <property type="entry name" value="RCD1/SRO1-5"/>
</dbReference>
<comment type="subcellular location">
    <subcellularLocation>
        <location evidence="1">Nucleus</location>
    </subcellularLocation>
</comment>
<reference evidence="8" key="1">
    <citation type="journal article" date="2023" name="Science">
        <title>Elucidation of the pathway for biosynthesis of saponin adjuvants from the soapbark tree.</title>
        <authorList>
            <person name="Reed J."/>
            <person name="Orme A."/>
            <person name="El-Demerdash A."/>
            <person name="Owen C."/>
            <person name="Martin L.B.B."/>
            <person name="Misra R.C."/>
            <person name="Kikuchi S."/>
            <person name="Rejzek M."/>
            <person name="Martin A.C."/>
            <person name="Harkess A."/>
            <person name="Leebens-Mack J."/>
            <person name="Louveau T."/>
            <person name="Stephenson M.J."/>
            <person name="Osbourn A."/>
        </authorList>
    </citation>
    <scope>NUCLEOTIDE SEQUENCE</scope>
    <source>
        <strain evidence="8">S10</strain>
    </source>
</reference>
<dbReference type="KEGG" id="qsa:O6P43_025295"/>
<sequence length="368" mass="41666">SLGHKQNQIWKLCSSAYPYKNPKLLCFAIFSFLLASSFLFLFAYNIVFLLILKMEQILIEDEYSVISDETVFDGAEESDATSLHFKSNEYGCFAEIGLNLIKEETLEHQIITKSFFTGMSFLEKDAEIVAIHKNQNSCSLLRQARLESFQIFTKALMKKCGGDANLRFGWYGGSKNDLIHIICHGFNSCSSNLTWNSSHGIGVCLSPAKFSIDSALSTMEDEDGLRHVLLCRVILGKVEVVNVESKQNYPSSKDYDSGVDSIAAPRRYIVWNAFMNSHISPDYVISFKCSPPKNSPVVPNSPWMGFPSLISILSKMLEPSKIRLLNKCYNDFKKHKIMRREMVNKVKDIAGERLLVAVLKSYRKPEIM</sequence>
<dbReference type="InterPro" id="IPR012317">
    <property type="entry name" value="Poly(ADP-ribose)pol_cat_dom"/>
</dbReference>
<evidence type="ECO:0000256" key="1">
    <source>
        <dbReference type="ARBA" id="ARBA00004123"/>
    </source>
</evidence>
<keyword evidence="2" id="KW-0217">Developmental protein</keyword>
<dbReference type="GO" id="GO:0005634">
    <property type="term" value="C:nucleus"/>
    <property type="evidence" value="ECO:0007669"/>
    <property type="project" value="UniProtKB-SubCell"/>
</dbReference>
<keyword evidence="5" id="KW-0472">Membrane</keyword>
<dbReference type="AlphaFoldDB" id="A0AAD7L8J0"/>
<keyword evidence="9" id="KW-1185">Reference proteome</keyword>
<evidence type="ECO:0000256" key="4">
    <source>
        <dbReference type="ARBA" id="ARBA00023242"/>
    </source>
</evidence>
<accession>A0AAD7L8J0</accession>
<dbReference type="Proteomes" id="UP001163823">
    <property type="component" value="Chromosome 10"/>
</dbReference>
<proteinExistence type="predicted"/>
<keyword evidence="5" id="KW-0812">Transmembrane</keyword>
<feature type="transmembrane region" description="Helical" evidence="5">
    <location>
        <begin position="27"/>
        <end position="52"/>
    </location>
</feature>
<dbReference type="PROSITE" id="PS51879">
    <property type="entry name" value="RST"/>
    <property type="match status" value="1"/>
</dbReference>
<dbReference type="GO" id="GO:0003950">
    <property type="term" value="F:NAD+ poly-ADP-ribosyltransferase activity"/>
    <property type="evidence" value="ECO:0007669"/>
    <property type="project" value="InterPro"/>
</dbReference>
<dbReference type="PANTHER" id="PTHR32263">
    <property type="entry name" value="INACTIVE POLY [ADP-RIBOSE] POLYMERASE SRO4-RELATED"/>
    <property type="match status" value="1"/>
</dbReference>
<name>A0AAD7L8J0_QUISA</name>
<evidence type="ECO:0000256" key="3">
    <source>
        <dbReference type="ARBA" id="ARBA00023016"/>
    </source>
</evidence>
<dbReference type="EMBL" id="JARAOO010000010">
    <property type="protein sequence ID" value="KAJ7953615.1"/>
    <property type="molecule type" value="Genomic_DNA"/>
</dbReference>
<keyword evidence="3" id="KW-0346">Stress response</keyword>
<protein>
    <submittedName>
        <fullName evidence="8">Poly [ADP-ribose] polymerase</fullName>
    </submittedName>
</protein>
<feature type="domain" description="PARP catalytic" evidence="6">
    <location>
        <begin position="87"/>
        <end position="307"/>
    </location>
</feature>